<keyword evidence="3" id="KW-1185">Reference proteome</keyword>
<evidence type="ECO:0000313" key="2">
    <source>
        <dbReference type="EMBL" id="THU04086.1"/>
    </source>
</evidence>
<proteinExistence type="predicted"/>
<reference evidence="2 3" key="1">
    <citation type="journal article" date="2015" name="Antonie Van Leeuwenhoek">
        <title>Lampropedia puyangensis sp. nov., isolated from symptomatic bark of Populus ? euramericana canker and emended description of Lampropedia hyalina (Ehrenberg 1832) Lee et al. 2004.</title>
        <authorList>
            <person name="Li Y."/>
            <person name="Wang T."/>
            <person name="Piao C.G."/>
            <person name="Wang L.F."/>
            <person name="Tian G.Z."/>
            <person name="Zhu T.H."/>
            <person name="Guo M.W."/>
        </authorList>
    </citation>
    <scope>NUCLEOTIDE SEQUENCE [LARGE SCALE GENOMIC DNA]</scope>
    <source>
        <strain evidence="2 3">2-bin</strain>
    </source>
</reference>
<dbReference type="AlphaFoldDB" id="A0A4V4GSD8"/>
<dbReference type="InterPro" id="IPR019637">
    <property type="entry name" value="DUF2501"/>
</dbReference>
<sequence>MRFTLFRSIASPIAVAAALGVLAGSAIAQEDPLGALIEQKTSDKSGQIAVPAATGSSTSQSIQSATSATKAAAQAFTPADAGSGAAAVGTGSSLGGQAGGVLGAAAGALGAGGVGAEALSALKLPSLFGGSAGNVAGVLQYCVQNNYLNKAKANVNSVKDGLLKVAGLQDNPAPQSSNTNYANGLAGLLFGGEGETFDLNKVQSNLKEKACDYVLEQAPSLL</sequence>
<feature type="chain" id="PRO_5020972970" evidence="1">
    <location>
        <begin position="29"/>
        <end position="222"/>
    </location>
</feature>
<gene>
    <name evidence="2" type="ORF">E9531_05005</name>
</gene>
<name>A0A4V4GSD8_9BURK</name>
<keyword evidence="1" id="KW-0732">Signal</keyword>
<dbReference type="RefSeq" id="WP_136572651.1">
    <property type="nucleotide sequence ID" value="NZ_STFG01000003.1"/>
</dbReference>
<evidence type="ECO:0000313" key="3">
    <source>
        <dbReference type="Proteomes" id="UP000308917"/>
    </source>
</evidence>
<dbReference type="Proteomes" id="UP000308917">
    <property type="component" value="Unassembled WGS sequence"/>
</dbReference>
<dbReference type="Pfam" id="PF10696">
    <property type="entry name" value="DUF2501"/>
    <property type="match status" value="1"/>
</dbReference>
<protein>
    <submittedName>
        <fullName evidence="2">DUF2501 domain-containing protein</fullName>
    </submittedName>
</protein>
<dbReference type="OrthoDB" id="8565817at2"/>
<organism evidence="2 3">
    <name type="scientific">Lampropedia puyangensis</name>
    <dbReference type="NCBI Taxonomy" id="1330072"/>
    <lineage>
        <taxon>Bacteria</taxon>
        <taxon>Pseudomonadati</taxon>
        <taxon>Pseudomonadota</taxon>
        <taxon>Betaproteobacteria</taxon>
        <taxon>Burkholderiales</taxon>
        <taxon>Comamonadaceae</taxon>
        <taxon>Lampropedia</taxon>
    </lineage>
</organism>
<evidence type="ECO:0000256" key="1">
    <source>
        <dbReference type="SAM" id="SignalP"/>
    </source>
</evidence>
<feature type="signal peptide" evidence="1">
    <location>
        <begin position="1"/>
        <end position="28"/>
    </location>
</feature>
<accession>A0A4V4GSD8</accession>
<comment type="caution">
    <text evidence="2">The sequence shown here is derived from an EMBL/GenBank/DDBJ whole genome shotgun (WGS) entry which is preliminary data.</text>
</comment>
<dbReference type="EMBL" id="STFG01000003">
    <property type="protein sequence ID" value="THU04086.1"/>
    <property type="molecule type" value="Genomic_DNA"/>
</dbReference>